<evidence type="ECO:0000313" key="3">
    <source>
        <dbReference type="EMBL" id="EJF83302.1"/>
    </source>
</evidence>
<feature type="transmembrane region" description="Helical" evidence="1">
    <location>
        <begin position="83"/>
        <end position="112"/>
    </location>
</feature>
<dbReference type="HOGENOM" id="CLU_158448_0_0_5"/>
<keyword evidence="1" id="KW-1133">Transmembrane helix</keyword>
<dbReference type="RefSeq" id="WP_006926152.1">
    <property type="nucleotide sequence ID" value="NZ_JH725103.1"/>
</dbReference>
<accession>J1JFJ5</accession>
<evidence type="ECO:0000256" key="1">
    <source>
        <dbReference type="SAM" id="Phobius"/>
    </source>
</evidence>
<dbReference type="OrthoDB" id="7926429at2"/>
<feature type="chain" id="PRO_5003744261" evidence="2">
    <location>
        <begin position="30"/>
        <end position="113"/>
    </location>
</feature>
<organism evidence="3 4">
    <name type="scientific">Cardidatus Bartonella washoeensis 085-0475</name>
    <dbReference type="NCBI Taxonomy" id="1094564"/>
    <lineage>
        <taxon>Bacteria</taxon>
        <taxon>Pseudomonadati</taxon>
        <taxon>Pseudomonadota</taxon>
        <taxon>Alphaproteobacteria</taxon>
        <taxon>Hyphomicrobiales</taxon>
        <taxon>Bartonellaceae</taxon>
        <taxon>Bartonella</taxon>
    </lineage>
</organism>
<proteinExistence type="predicted"/>
<comment type="caution">
    <text evidence="3">The sequence shown here is derived from an EMBL/GenBank/DDBJ whole genome shotgun (WGS) entry which is preliminary data.</text>
</comment>
<keyword evidence="1" id="KW-0472">Membrane</keyword>
<keyword evidence="2" id="KW-0732">Signal</keyword>
<gene>
    <name evidence="3" type="ORF">MCW_01371</name>
</gene>
<evidence type="ECO:0000313" key="4">
    <source>
        <dbReference type="Proteomes" id="UP000002646"/>
    </source>
</evidence>
<keyword evidence="1" id="KW-0812">Transmembrane</keyword>
<feature type="signal peptide" evidence="2">
    <location>
        <begin position="1"/>
        <end position="29"/>
    </location>
</feature>
<protein>
    <submittedName>
        <fullName evidence="3">Uncharacterized protein</fullName>
    </submittedName>
</protein>
<sequence>MFKIFQNRLCLCVLTAFILCFVQTVESYANSTKERFQEVAPFAVVVANGKNIVPVDMAVIHDVEGQDGLAFGKTEKVSFFTAFWGGVGFISVLSSLLSSDLIGIVASLIGLIL</sequence>
<reference evidence="3 4" key="1">
    <citation type="submission" date="2012-03" db="EMBL/GenBank/DDBJ databases">
        <title>The Genome Sequence of Bartonella washoensis 085-0475.</title>
        <authorList>
            <consortium name="The Broad Institute Genome Sequencing Platform"/>
            <consortium name="The Broad Institute Genome Sequencing Center for Infectious Disease"/>
            <person name="Feldgarden M."/>
            <person name="Kirby J."/>
            <person name="Kosoy M."/>
            <person name="Birtles R."/>
            <person name="Probert W.S."/>
            <person name="Chiaraviglio L."/>
            <person name="Young S.K."/>
            <person name="Zeng Q."/>
            <person name="Gargeya S."/>
            <person name="Fitzgerald M."/>
            <person name="Haas B."/>
            <person name="Abouelleil A."/>
            <person name="Alvarado L."/>
            <person name="Arachchi H.M."/>
            <person name="Berlin A."/>
            <person name="Chapman S.B."/>
            <person name="Gearin G."/>
            <person name="Goldberg J."/>
            <person name="Griggs A."/>
            <person name="Gujja S."/>
            <person name="Hansen M."/>
            <person name="Heiman D."/>
            <person name="Howarth C."/>
            <person name="Larimer J."/>
            <person name="Lui A."/>
            <person name="MacDonald P.J.P."/>
            <person name="McCowen C."/>
            <person name="Montmayeur A."/>
            <person name="Murphy C."/>
            <person name="Neiman D."/>
            <person name="Pearson M."/>
            <person name="Priest M."/>
            <person name="Roberts A."/>
            <person name="Saif S."/>
            <person name="Shea T."/>
            <person name="Sisk P."/>
            <person name="Stolte C."/>
            <person name="Sykes S."/>
            <person name="Wortman J."/>
            <person name="Nusbaum C."/>
            <person name="Birren B."/>
        </authorList>
    </citation>
    <scope>NUCLEOTIDE SEQUENCE [LARGE SCALE GENOMIC DNA]</scope>
    <source>
        <strain evidence="3 4">085-0475</strain>
    </source>
</reference>
<name>J1JFJ5_9HYPH</name>
<dbReference type="EMBL" id="AILX01000027">
    <property type="protein sequence ID" value="EJF83302.1"/>
    <property type="molecule type" value="Genomic_DNA"/>
</dbReference>
<dbReference type="PATRIC" id="fig|1094564.3.peg.1620"/>
<dbReference type="AlphaFoldDB" id="J1JFJ5"/>
<dbReference type="Proteomes" id="UP000002646">
    <property type="component" value="Unassembled WGS sequence"/>
</dbReference>
<evidence type="ECO:0000256" key="2">
    <source>
        <dbReference type="SAM" id="SignalP"/>
    </source>
</evidence>